<dbReference type="EMBL" id="DF238767">
    <property type="protein sequence ID" value="GAC92641.1"/>
    <property type="molecule type" value="Genomic_DNA"/>
</dbReference>
<name>R9NW13_PSEHS</name>
<feature type="region of interest" description="Disordered" evidence="1">
    <location>
        <begin position="1"/>
        <end position="43"/>
    </location>
</feature>
<dbReference type="HOGENOM" id="CLU_2159534_0_0_1"/>
<sequence length="111" mass="12255">MSVTFAILRNASETKESISPKEKKSDHYCIRKPTLPEPKITPHRVQQGCLDASAPHRKPPSWQVPRALLTAFVIRRVSIYIPSNHSGGSSALASIEAINRRACVPEQIIGD</sequence>
<proteinExistence type="predicted"/>
<accession>R9NW13</accession>
<dbReference type="RefSeq" id="XP_012186228.1">
    <property type="nucleotide sequence ID" value="XM_012330838.1"/>
</dbReference>
<keyword evidence="3" id="KW-1185">Reference proteome</keyword>
<feature type="compositionally biased region" description="Basic and acidic residues" evidence="1">
    <location>
        <begin position="12"/>
        <end position="29"/>
    </location>
</feature>
<dbReference type="AlphaFoldDB" id="R9NW13"/>
<reference evidence="3" key="1">
    <citation type="journal article" date="2013" name="Genome Announc.">
        <title>Draft genome sequence of the basidiomycetous yeast-like fungus Pseudozyma hubeiensis SY62, which produces an abundant amount of the biosurfactant mannosylerythritol lipids.</title>
        <authorList>
            <person name="Konishi M."/>
            <person name="Hatada Y."/>
            <person name="Horiuchi J."/>
        </authorList>
    </citation>
    <scope>NUCLEOTIDE SEQUENCE [LARGE SCALE GENOMIC DNA]</scope>
    <source>
        <strain evidence="3">SY62</strain>
    </source>
</reference>
<dbReference type="Proteomes" id="UP000014071">
    <property type="component" value="Unassembled WGS sequence"/>
</dbReference>
<evidence type="ECO:0000313" key="3">
    <source>
        <dbReference type="Proteomes" id="UP000014071"/>
    </source>
</evidence>
<evidence type="ECO:0000256" key="1">
    <source>
        <dbReference type="SAM" id="MobiDB-lite"/>
    </source>
</evidence>
<protein>
    <submittedName>
        <fullName evidence="2">Uncharacterized protein</fullName>
    </submittedName>
</protein>
<dbReference type="GeneID" id="24105507"/>
<gene>
    <name evidence="2" type="ORF">PHSY_000195</name>
</gene>
<evidence type="ECO:0000313" key="2">
    <source>
        <dbReference type="EMBL" id="GAC92641.1"/>
    </source>
</evidence>
<organism evidence="2 3">
    <name type="scientific">Pseudozyma hubeiensis (strain SY62)</name>
    <name type="common">Yeast</name>
    <dbReference type="NCBI Taxonomy" id="1305764"/>
    <lineage>
        <taxon>Eukaryota</taxon>
        <taxon>Fungi</taxon>
        <taxon>Dikarya</taxon>
        <taxon>Basidiomycota</taxon>
        <taxon>Ustilaginomycotina</taxon>
        <taxon>Ustilaginomycetes</taxon>
        <taxon>Ustilaginales</taxon>
        <taxon>Ustilaginaceae</taxon>
        <taxon>Pseudozyma</taxon>
    </lineage>
</organism>